<feature type="transmembrane region" description="Helical" evidence="11">
    <location>
        <begin position="20"/>
        <end position="38"/>
    </location>
</feature>
<dbReference type="InterPro" id="IPR003594">
    <property type="entry name" value="HATPase_dom"/>
</dbReference>
<dbReference type="InterPro" id="IPR050640">
    <property type="entry name" value="Bact_2-comp_sensor_kinase"/>
</dbReference>
<keyword evidence="11" id="KW-0812">Transmembrane</keyword>
<dbReference type="CDD" id="cd06225">
    <property type="entry name" value="HAMP"/>
    <property type="match status" value="1"/>
</dbReference>
<dbReference type="PROSITE" id="PS01124">
    <property type="entry name" value="HTH_ARAC_FAMILY_2"/>
    <property type="match status" value="1"/>
</dbReference>
<dbReference type="PROSITE" id="PS00041">
    <property type="entry name" value="HTH_ARAC_FAMILY_1"/>
    <property type="match status" value="1"/>
</dbReference>
<dbReference type="GO" id="GO:0003700">
    <property type="term" value="F:DNA-binding transcription factor activity"/>
    <property type="evidence" value="ECO:0007669"/>
    <property type="project" value="InterPro"/>
</dbReference>
<dbReference type="Pfam" id="PF02518">
    <property type="entry name" value="HATPase_c"/>
    <property type="match status" value="1"/>
</dbReference>
<evidence type="ECO:0000256" key="8">
    <source>
        <dbReference type="ARBA" id="ARBA00023015"/>
    </source>
</evidence>
<dbReference type="InterPro" id="IPR018060">
    <property type="entry name" value="HTH_AraC"/>
</dbReference>
<feature type="domain" description="Histidine kinase" evidence="13">
    <location>
        <begin position="419"/>
        <end position="593"/>
    </location>
</feature>
<dbReference type="InterPro" id="IPR036890">
    <property type="entry name" value="HATPase_C_sf"/>
</dbReference>
<dbReference type="PROSITE" id="PS50109">
    <property type="entry name" value="HIS_KIN"/>
    <property type="match status" value="1"/>
</dbReference>
<dbReference type="Gene3D" id="2.60.120.10">
    <property type="entry name" value="Jelly Rolls"/>
    <property type="match status" value="1"/>
</dbReference>
<dbReference type="GO" id="GO:0043565">
    <property type="term" value="F:sequence-specific DNA binding"/>
    <property type="evidence" value="ECO:0007669"/>
    <property type="project" value="InterPro"/>
</dbReference>
<feature type="domain" description="HAMP" evidence="14">
    <location>
        <begin position="326"/>
        <end position="378"/>
    </location>
</feature>
<evidence type="ECO:0000256" key="4">
    <source>
        <dbReference type="ARBA" id="ARBA00022553"/>
    </source>
</evidence>
<dbReference type="Gene3D" id="3.30.450.20">
    <property type="entry name" value="PAS domain"/>
    <property type="match status" value="1"/>
</dbReference>
<dbReference type="PROSITE" id="PS50885">
    <property type="entry name" value="HAMP"/>
    <property type="match status" value="1"/>
</dbReference>
<keyword evidence="6 15" id="KW-0418">Kinase</keyword>
<sequence>MKKLFQNMRLQSKITLTHMIIATVPILLLAVLFAGTLYDMIVSDTIRKEQESSADIIPVINAAINEVYLVEDELNDYLYAITDSLPDSQLNLNPLENGTVMELLEDKLSGLASIPNIQSIHFYLEGEDSGFYTDTLSSLFQPYSRIRGTYWHGIFAGSSVSSLLCPGFYLGPQEREDFGDLAYITKQSVTYHGGIRTLYTAVYFSEHYLDTLLQENITLNRSAAYLINERDSIAATSNTALSSTYLFDYATIQDSFQSSNNFIQRTILGETVYAGFYSIKNTDWYMVVVLPGNSLVERSLLLMFRIVAIYLGSMVFAFLLATFLAKSITRRISTVINQMQQVKKGLPVPLPPQSIHDEVGDLIDTYNYMTAKLNQLIQEQTQAAEDLRIAEFNSLQAQINPHFLYNTMDMINWLAQQGKTDQVTTAVRSLSRFYKLTLSRKNSISTIAQEIEHVTIYVDLQNMRFHHSIDFVVDIPDELMEYHIPKLTLQPVVENSILHGIQEKEDKSGTILITGWVENQNIILLISDDGVGIAPDILDKILTGEGESRTGTNIAVYNTHRRLQIFYGPEYGLSYFSEPGKGTEVQITIPAQKDEEVRPMANSSLSPKRTVPVIKVSELQDSPSVVLPGTLLFYNQKPSKETGTYHIQNIHQISEKLPTDENIYILAHEVTEDFPPHNHSYFEISYLLKGEVLNVIDGTEIYMAEGDMTILNRKAVQSLKYLHKDALLINLCLKPQFFEKTLKPFCEDHSLLSDFFQNRVSVRQNYLFFPLCHRSKAQSLLFSIIQEYANSGFHQTYALEADFLLFFDYLTELDEYSYYGTDQKAFRIIQYIRENCLTSSYQEIARHFGYQEDALSSYIKLQTGKSALSIIQEVRLEKAVHLLSDARINLYQIGEMCGFSSSDEFFQLFRKNYGFTPEEYRKQFF</sequence>
<evidence type="ECO:0000256" key="10">
    <source>
        <dbReference type="ARBA" id="ARBA00023163"/>
    </source>
</evidence>
<dbReference type="SMART" id="SM00304">
    <property type="entry name" value="HAMP"/>
    <property type="match status" value="1"/>
</dbReference>
<gene>
    <name evidence="15" type="ORF">IAB26_03360</name>
</gene>
<keyword evidence="10" id="KW-0804">Transcription</keyword>
<keyword evidence="9" id="KW-0238">DNA-binding</keyword>
<dbReference type="PANTHER" id="PTHR34220">
    <property type="entry name" value="SENSOR HISTIDINE KINASE YPDA"/>
    <property type="match status" value="1"/>
</dbReference>
<evidence type="ECO:0000256" key="3">
    <source>
        <dbReference type="ARBA" id="ARBA00012438"/>
    </source>
</evidence>
<dbReference type="InterPro" id="IPR037923">
    <property type="entry name" value="HTH-like"/>
</dbReference>
<accession>A0A9D0ZVH0</accession>
<dbReference type="Pfam" id="PF02311">
    <property type="entry name" value="AraC_binding"/>
    <property type="match status" value="1"/>
</dbReference>
<dbReference type="InterPro" id="IPR003660">
    <property type="entry name" value="HAMP_dom"/>
</dbReference>
<dbReference type="SUPFAM" id="SSF46689">
    <property type="entry name" value="Homeodomain-like"/>
    <property type="match status" value="1"/>
</dbReference>
<dbReference type="GO" id="GO:0016020">
    <property type="term" value="C:membrane"/>
    <property type="evidence" value="ECO:0007669"/>
    <property type="project" value="UniProtKB-SubCell"/>
</dbReference>
<dbReference type="SMART" id="SM00342">
    <property type="entry name" value="HTH_ARAC"/>
    <property type="match status" value="1"/>
</dbReference>
<comment type="catalytic activity">
    <reaction evidence="1">
        <text>ATP + protein L-histidine = ADP + protein N-phospho-L-histidine.</text>
        <dbReference type="EC" id="2.7.13.3"/>
    </reaction>
</comment>
<dbReference type="SUPFAM" id="SSF55874">
    <property type="entry name" value="ATPase domain of HSP90 chaperone/DNA topoisomerase II/histidine kinase"/>
    <property type="match status" value="1"/>
</dbReference>
<dbReference type="Gene3D" id="3.30.565.10">
    <property type="entry name" value="Histidine kinase-like ATPase, C-terminal domain"/>
    <property type="match status" value="1"/>
</dbReference>
<evidence type="ECO:0000256" key="11">
    <source>
        <dbReference type="SAM" id="Phobius"/>
    </source>
</evidence>
<keyword evidence="11" id="KW-1133">Transmembrane helix</keyword>
<dbReference type="InterPro" id="IPR020449">
    <property type="entry name" value="Tscrpt_reg_AraC-type_HTH"/>
</dbReference>
<dbReference type="SUPFAM" id="SSF51215">
    <property type="entry name" value="Regulatory protein AraC"/>
    <property type="match status" value="1"/>
</dbReference>
<keyword evidence="5" id="KW-0808">Transferase</keyword>
<keyword evidence="7" id="KW-0902">Two-component regulatory system</keyword>
<keyword evidence="11" id="KW-0472">Membrane</keyword>
<evidence type="ECO:0000256" key="1">
    <source>
        <dbReference type="ARBA" id="ARBA00000085"/>
    </source>
</evidence>
<evidence type="ECO:0000256" key="9">
    <source>
        <dbReference type="ARBA" id="ARBA00023125"/>
    </source>
</evidence>
<reference evidence="15" key="1">
    <citation type="submission" date="2020-10" db="EMBL/GenBank/DDBJ databases">
        <authorList>
            <person name="Gilroy R."/>
        </authorList>
    </citation>
    <scope>NUCLEOTIDE SEQUENCE</scope>
    <source>
        <strain evidence="15">ChiSjej3B21-11622</strain>
    </source>
</reference>
<evidence type="ECO:0000256" key="7">
    <source>
        <dbReference type="ARBA" id="ARBA00023012"/>
    </source>
</evidence>
<keyword evidence="8" id="KW-0805">Transcription regulation</keyword>
<name>A0A9D0ZVH0_9FIRM</name>
<dbReference type="InterPro" id="IPR018062">
    <property type="entry name" value="HTH_AraC-typ_CS"/>
</dbReference>
<dbReference type="EMBL" id="DVFT01000047">
    <property type="protein sequence ID" value="HIQ95580.1"/>
    <property type="molecule type" value="Genomic_DNA"/>
</dbReference>
<dbReference type="EC" id="2.7.13.3" evidence="3"/>
<protein>
    <recommendedName>
        <fullName evidence="3">histidine kinase</fullName>
        <ecNumber evidence="3">2.7.13.3</ecNumber>
    </recommendedName>
</protein>
<evidence type="ECO:0000313" key="15">
    <source>
        <dbReference type="EMBL" id="HIQ95580.1"/>
    </source>
</evidence>
<reference evidence="15" key="2">
    <citation type="journal article" date="2021" name="PeerJ">
        <title>Extensive microbial diversity within the chicken gut microbiome revealed by metagenomics and culture.</title>
        <authorList>
            <person name="Gilroy R."/>
            <person name="Ravi A."/>
            <person name="Getino M."/>
            <person name="Pursley I."/>
            <person name="Horton D.L."/>
            <person name="Alikhan N.F."/>
            <person name="Baker D."/>
            <person name="Gharbi K."/>
            <person name="Hall N."/>
            <person name="Watson M."/>
            <person name="Adriaenssens E.M."/>
            <person name="Foster-Nyarko E."/>
            <person name="Jarju S."/>
            <person name="Secka A."/>
            <person name="Antonio M."/>
            <person name="Oren A."/>
            <person name="Chaudhuri R.R."/>
            <person name="La Ragione R."/>
            <person name="Hildebrand F."/>
            <person name="Pallen M.J."/>
        </authorList>
    </citation>
    <scope>NUCLEOTIDE SEQUENCE</scope>
    <source>
        <strain evidence="15">ChiSjej3B21-11622</strain>
    </source>
</reference>
<keyword evidence="4" id="KW-0597">Phosphoprotein</keyword>
<evidence type="ECO:0000256" key="2">
    <source>
        <dbReference type="ARBA" id="ARBA00004370"/>
    </source>
</evidence>
<feature type="transmembrane region" description="Helical" evidence="11">
    <location>
        <begin position="302"/>
        <end position="325"/>
    </location>
</feature>
<dbReference type="Gene3D" id="6.10.340.10">
    <property type="match status" value="1"/>
</dbReference>
<evidence type="ECO:0000256" key="6">
    <source>
        <dbReference type="ARBA" id="ARBA00022777"/>
    </source>
</evidence>
<dbReference type="InterPro" id="IPR003313">
    <property type="entry name" value="AraC-bd"/>
</dbReference>
<proteinExistence type="predicted"/>
<dbReference type="Pfam" id="PF06580">
    <property type="entry name" value="His_kinase"/>
    <property type="match status" value="1"/>
</dbReference>
<comment type="subcellular location">
    <subcellularLocation>
        <location evidence="2">Membrane</location>
    </subcellularLocation>
</comment>
<dbReference type="AlphaFoldDB" id="A0A9D0ZVH0"/>
<dbReference type="PRINTS" id="PR00032">
    <property type="entry name" value="HTHARAC"/>
</dbReference>
<organism evidence="15 16">
    <name type="scientific">Candidatus Limivivens merdigallinarum</name>
    <dbReference type="NCBI Taxonomy" id="2840859"/>
    <lineage>
        <taxon>Bacteria</taxon>
        <taxon>Bacillati</taxon>
        <taxon>Bacillota</taxon>
        <taxon>Clostridia</taxon>
        <taxon>Lachnospirales</taxon>
        <taxon>Lachnospiraceae</taxon>
        <taxon>Lachnospiraceae incertae sedis</taxon>
        <taxon>Candidatus Limivivens</taxon>
    </lineage>
</organism>
<evidence type="ECO:0000259" key="12">
    <source>
        <dbReference type="PROSITE" id="PS01124"/>
    </source>
</evidence>
<dbReference type="Pfam" id="PF12833">
    <property type="entry name" value="HTH_18"/>
    <property type="match status" value="1"/>
</dbReference>
<evidence type="ECO:0000259" key="13">
    <source>
        <dbReference type="PROSITE" id="PS50109"/>
    </source>
</evidence>
<feature type="domain" description="HTH araC/xylS-type" evidence="12">
    <location>
        <begin position="826"/>
        <end position="923"/>
    </location>
</feature>
<dbReference type="PANTHER" id="PTHR34220:SF7">
    <property type="entry name" value="SENSOR HISTIDINE KINASE YPDA"/>
    <property type="match status" value="1"/>
</dbReference>
<evidence type="ECO:0000259" key="14">
    <source>
        <dbReference type="PROSITE" id="PS50885"/>
    </source>
</evidence>
<evidence type="ECO:0000313" key="16">
    <source>
        <dbReference type="Proteomes" id="UP000886886"/>
    </source>
</evidence>
<dbReference type="InterPro" id="IPR009057">
    <property type="entry name" value="Homeodomain-like_sf"/>
</dbReference>
<dbReference type="Proteomes" id="UP000886886">
    <property type="component" value="Unassembled WGS sequence"/>
</dbReference>
<evidence type="ECO:0000256" key="5">
    <source>
        <dbReference type="ARBA" id="ARBA00022679"/>
    </source>
</evidence>
<dbReference type="InterPro" id="IPR010559">
    <property type="entry name" value="Sig_transdc_His_kin_internal"/>
</dbReference>
<dbReference type="InterPro" id="IPR014710">
    <property type="entry name" value="RmlC-like_jellyroll"/>
</dbReference>
<dbReference type="GO" id="GO:0000155">
    <property type="term" value="F:phosphorelay sensor kinase activity"/>
    <property type="evidence" value="ECO:0007669"/>
    <property type="project" value="InterPro"/>
</dbReference>
<comment type="caution">
    <text evidence="15">The sequence shown here is derived from an EMBL/GenBank/DDBJ whole genome shotgun (WGS) entry which is preliminary data.</text>
</comment>
<dbReference type="InterPro" id="IPR005467">
    <property type="entry name" value="His_kinase_dom"/>
</dbReference>
<dbReference type="Gene3D" id="1.10.10.60">
    <property type="entry name" value="Homeodomain-like"/>
    <property type="match status" value="1"/>
</dbReference>